<accession>A0A1A9BGA9</accession>
<name>A0A1A9BGA9_9ACTN</name>
<proteinExistence type="predicted"/>
<evidence type="ECO:0000313" key="3">
    <source>
        <dbReference type="Proteomes" id="UP000199558"/>
    </source>
</evidence>
<dbReference type="AlphaFoldDB" id="A0A1A9BGA9"/>
<feature type="chain" id="PRO_5008384183" evidence="1">
    <location>
        <begin position="37"/>
        <end position="95"/>
    </location>
</feature>
<dbReference type="Proteomes" id="UP000199558">
    <property type="component" value="Unassembled WGS sequence"/>
</dbReference>
<gene>
    <name evidence="2" type="ORF">GA0070622_5314</name>
</gene>
<reference evidence="3" key="1">
    <citation type="submission" date="2016-06" db="EMBL/GenBank/DDBJ databases">
        <authorList>
            <person name="Varghese N."/>
            <person name="Submissions Spin"/>
        </authorList>
    </citation>
    <scope>NUCLEOTIDE SEQUENCE [LARGE SCALE GENOMIC DNA]</scope>
    <source>
        <strain evidence="3">DSM 45794</strain>
    </source>
</reference>
<dbReference type="EMBL" id="FLRH01000004">
    <property type="protein sequence ID" value="SBT68218.1"/>
    <property type="molecule type" value="Genomic_DNA"/>
</dbReference>
<sequence>MRQPTAYIAAPARSAALAAATAALIAAGFLVTSATAADTIDADDLVSVVADDLDAVAAADALVTVGDCSALFEPVIADLYGVPVVTLAAALAGAR</sequence>
<keyword evidence="1" id="KW-0732">Signal</keyword>
<dbReference type="RefSeq" id="WP_091580233.1">
    <property type="nucleotide sequence ID" value="NZ_FLRH01000004.1"/>
</dbReference>
<keyword evidence="3" id="KW-1185">Reference proteome</keyword>
<dbReference type="STRING" id="946078.GA0070622_5314"/>
<feature type="signal peptide" evidence="1">
    <location>
        <begin position="1"/>
        <end position="36"/>
    </location>
</feature>
<evidence type="ECO:0000313" key="2">
    <source>
        <dbReference type="EMBL" id="SBT68218.1"/>
    </source>
</evidence>
<evidence type="ECO:0000256" key="1">
    <source>
        <dbReference type="SAM" id="SignalP"/>
    </source>
</evidence>
<organism evidence="2 3">
    <name type="scientific">Micromonospora sediminicola</name>
    <dbReference type="NCBI Taxonomy" id="946078"/>
    <lineage>
        <taxon>Bacteria</taxon>
        <taxon>Bacillati</taxon>
        <taxon>Actinomycetota</taxon>
        <taxon>Actinomycetes</taxon>
        <taxon>Micromonosporales</taxon>
        <taxon>Micromonosporaceae</taxon>
        <taxon>Micromonospora</taxon>
    </lineage>
</organism>
<protein>
    <submittedName>
        <fullName evidence="2">Uncharacterized protein</fullName>
    </submittedName>
</protein>